<keyword evidence="2" id="KW-0560">Oxidoreductase</keyword>
<feature type="compositionally biased region" description="Polar residues" evidence="4">
    <location>
        <begin position="301"/>
        <end position="318"/>
    </location>
</feature>
<protein>
    <recommendedName>
        <fullName evidence="8">NAD(P)-binding protein</fullName>
    </recommendedName>
</protein>
<evidence type="ECO:0000256" key="2">
    <source>
        <dbReference type="ARBA" id="ARBA00023002"/>
    </source>
</evidence>
<dbReference type="PANTHER" id="PTHR44229:SF4">
    <property type="entry name" value="15-HYDROXYPROSTAGLANDIN DEHYDROGENASE [NAD(+)]"/>
    <property type="match status" value="1"/>
</dbReference>
<dbReference type="Gene3D" id="3.40.50.720">
    <property type="entry name" value="NAD(P)-binding Rossmann-like Domain"/>
    <property type="match status" value="1"/>
</dbReference>
<dbReference type="SUPFAM" id="SSF51735">
    <property type="entry name" value="NAD(P)-binding Rossmann-fold domains"/>
    <property type="match status" value="1"/>
</dbReference>
<name>A0A9W8CQM2_9FUNG</name>
<evidence type="ECO:0000313" key="7">
    <source>
        <dbReference type="Proteomes" id="UP001149813"/>
    </source>
</evidence>
<dbReference type="OrthoDB" id="5840532at2759"/>
<dbReference type="PRINTS" id="PR00080">
    <property type="entry name" value="SDRFAMILY"/>
</dbReference>
<dbReference type="PANTHER" id="PTHR44229">
    <property type="entry name" value="15-HYDROXYPROSTAGLANDIN DEHYDROGENASE [NAD(+)]"/>
    <property type="match status" value="1"/>
</dbReference>
<evidence type="ECO:0000256" key="5">
    <source>
        <dbReference type="SAM" id="Phobius"/>
    </source>
</evidence>
<dbReference type="Proteomes" id="UP001149813">
    <property type="component" value="Unassembled WGS sequence"/>
</dbReference>
<evidence type="ECO:0000256" key="3">
    <source>
        <dbReference type="RuleBase" id="RU000363"/>
    </source>
</evidence>
<comment type="similarity">
    <text evidence="1 3">Belongs to the short-chain dehydrogenases/reductases (SDR) family.</text>
</comment>
<dbReference type="InterPro" id="IPR036291">
    <property type="entry name" value="NAD(P)-bd_dom_sf"/>
</dbReference>
<proteinExistence type="inferred from homology"/>
<evidence type="ECO:0000256" key="1">
    <source>
        <dbReference type="ARBA" id="ARBA00006484"/>
    </source>
</evidence>
<feature type="transmembrane region" description="Helical" evidence="5">
    <location>
        <begin position="252"/>
        <end position="272"/>
    </location>
</feature>
<comment type="caution">
    <text evidence="6">The sequence shown here is derived from an EMBL/GenBank/DDBJ whole genome shotgun (WGS) entry which is preliminary data.</text>
</comment>
<gene>
    <name evidence="6" type="ORF">LPJ53_005104</name>
</gene>
<reference evidence="6" key="1">
    <citation type="submission" date="2022-07" db="EMBL/GenBank/DDBJ databases">
        <title>Phylogenomic reconstructions and comparative analyses of Kickxellomycotina fungi.</title>
        <authorList>
            <person name="Reynolds N.K."/>
            <person name="Stajich J.E."/>
            <person name="Barry K."/>
            <person name="Grigoriev I.V."/>
            <person name="Crous P."/>
            <person name="Smith M.E."/>
        </authorList>
    </citation>
    <scope>NUCLEOTIDE SEQUENCE</scope>
    <source>
        <strain evidence="6">NBRC 32514</strain>
    </source>
</reference>
<keyword evidence="5" id="KW-1133">Transmembrane helix</keyword>
<dbReference type="AlphaFoldDB" id="A0A9W8CQM2"/>
<dbReference type="PRINTS" id="PR00081">
    <property type="entry name" value="GDHRDH"/>
</dbReference>
<dbReference type="EMBL" id="JANBOJ010000279">
    <property type="protein sequence ID" value="KAJ1720253.1"/>
    <property type="molecule type" value="Genomic_DNA"/>
</dbReference>
<sequence>MAIPHSLNDKVVLVTGALTAVGQQLSREIASLGAFVSLVDTQADGSGEQLAGSINAHTGRNSAIYLQTDLRQSQDIRLMIEATVLTFGRLDVLVNNAQSITDDMCGEEDVQRISDSIDVNLRAPVVATWVFARYLRQAERRGVVVNVAAMAGLVPGRGREVYGAANAGLIHFTEANRELANEIRVCALAPYYLDGLDQGGRLLPGNRLGKALTLSPEQVVNAVIRCIGDERLRGRTLLMAGGSSYTHTWSGLLARLHMFFIMLWSLVALLFARIFRRPAAAAAAARHAVPEDEAFADGVSSDATPASTTEDGTAKKTS</sequence>
<dbReference type="GO" id="GO:0005737">
    <property type="term" value="C:cytoplasm"/>
    <property type="evidence" value="ECO:0007669"/>
    <property type="project" value="TreeGrafter"/>
</dbReference>
<feature type="region of interest" description="Disordered" evidence="4">
    <location>
        <begin position="290"/>
        <end position="318"/>
    </location>
</feature>
<dbReference type="GO" id="GO:0016616">
    <property type="term" value="F:oxidoreductase activity, acting on the CH-OH group of donors, NAD or NADP as acceptor"/>
    <property type="evidence" value="ECO:0007669"/>
    <property type="project" value="TreeGrafter"/>
</dbReference>
<keyword evidence="7" id="KW-1185">Reference proteome</keyword>
<evidence type="ECO:0000313" key="6">
    <source>
        <dbReference type="EMBL" id="KAJ1720253.1"/>
    </source>
</evidence>
<keyword evidence="5" id="KW-0472">Membrane</keyword>
<dbReference type="Pfam" id="PF00106">
    <property type="entry name" value="adh_short"/>
    <property type="match status" value="1"/>
</dbReference>
<organism evidence="6 7">
    <name type="scientific">Coemansia erecta</name>
    <dbReference type="NCBI Taxonomy" id="147472"/>
    <lineage>
        <taxon>Eukaryota</taxon>
        <taxon>Fungi</taxon>
        <taxon>Fungi incertae sedis</taxon>
        <taxon>Zoopagomycota</taxon>
        <taxon>Kickxellomycotina</taxon>
        <taxon>Kickxellomycetes</taxon>
        <taxon>Kickxellales</taxon>
        <taxon>Kickxellaceae</taxon>
        <taxon>Coemansia</taxon>
    </lineage>
</organism>
<dbReference type="InterPro" id="IPR002347">
    <property type="entry name" value="SDR_fam"/>
</dbReference>
<evidence type="ECO:0000256" key="4">
    <source>
        <dbReference type="SAM" id="MobiDB-lite"/>
    </source>
</evidence>
<accession>A0A9W8CQM2</accession>
<keyword evidence="5" id="KW-0812">Transmembrane</keyword>
<evidence type="ECO:0008006" key="8">
    <source>
        <dbReference type="Google" id="ProtNLM"/>
    </source>
</evidence>